<proteinExistence type="predicted"/>
<sequence length="107" mass="11896">MCLHLRRVGENLPASAFLTAIVELTERFTYYGAQGLFQNYINNPADGSNGAKGLGLGHQVATGLNLFFQWFCYVTPILVAIISDQYLGKYKSILVFCAIYWLGLVIL</sequence>
<comment type="caution">
    <text evidence="2">The sequence shown here is derived from an EMBL/GenBank/DDBJ whole genome shotgun (WGS) entry which is preliminary data.</text>
</comment>
<keyword evidence="1" id="KW-1133">Transmembrane helix</keyword>
<keyword evidence="1" id="KW-0472">Membrane</keyword>
<feature type="transmembrane region" description="Helical" evidence="1">
    <location>
        <begin position="66"/>
        <end position="83"/>
    </location>
</feature>
<gene>
    <name evidence="2" type="ORF">G6O67_006092</name>
</gene>
<dbReference type="Gene3D" id="1.20.1250.20">
    <property type="entry name" value="MFS general substrate transporter like domains"/>
    <property type="match status" value="1"/>
</dbReference>
<accession>A0A8H4PP28</accession>
<keyword evidence="1" id="KW-0812">Transmembrane</keyword>
<organism evidence="2 3">
    <name type="scientific">Ophiocordyceps sinensis</name>
    <dbReference type="NCBI Taxonomy" id="72228"/>
    <lineage>
        <taxon>Eukaryota</taxon>
        <taxon>Fungi</taxon>
        <taxon>Dikarya</taxon>
        <taxon>Ascomycota</taxon>
        <taxon>Pezizomycotina</taxon>
        <taxon>Sordariomycetes</taxon>
        <taxon>Hypocreomycetidae</taxon>
        <taxon>Hypocreales</taxon>
        <taxon>Ophiocordycipitaceae</taxon>
        <taxon>Ophiocordyceps</taxon>
    </lineage>
</organism>
<evidence type="ECO:0000256" key="1">
    <source>
        <dbReference type="SAM" id="Phobius"/>
    </source>
</evidence>
<evidence type="ECO:0008006" key="4">
    <source>
        <dbReference type="Google" id="ProtNLM"/>
    </source>
</evidence>
<keyword evidence="3" id="KW-1185">Reference proteome</keyword>
<dbReference type="Proteomes" id="UP000557566">
    <property type="component" value="Unassembled WGS sequence"/>
</dbReference>
<evidence type="ECO:0000313" key="3">
    <source>
        <dbReference type="Proteomes" id="UP000557566"/>
    </source>
</evidence>
<protein>
    <recommendedName>
        <fullName evidence="4">Oligopeptide transporter</fullName>
    </recommendedName>
</protein>
<feature type="transmembrane region" description="Helical" evidence="1">
    <location>
        <begin position="90"/>
        <end position="106"/>
    </location>
</feature>
<name>A0A8H4PP28_9HYPO</name>
<dbReference type="InterPro" id="IPR036259">
    <property type="entry name" value="MFS_trans_sf"/>
</dbReference>
<evidence type="ECO:0000313" key="2">
    <source>
        <dbReference type="EMBL" id="KAF4505960.1"/>
    </source>
</evidence>
<dbReference type="EMBL" id="JAAVMX010000007">
    <property type="protein sequence ID" value="KAF4505960.1"/>
    <property type="molecule type" value="Genomic_DNA"/>
</dbReference>
<dbReference type="OrthoDB" id="8904098at2759"/>
<reference evidence="2 3" key="1">
    <citation type="journal article" date="2020" name="Genome Biol. Evol.">
        <title>A new high-quality draft genome assembly of the Chinese cordyceps Ophiocordyceps sinensis.</title>
        <authorList>
            <person name="Shu R."/>
            <person name="Zhang J."/>
            <person name="Meng Q."/>
            <person name="Zhang H."/>
            <person name="Zhou G."/>
            <person name="Li M."/>
            <person name="Wu P."/>
            <person name="Zhao Y."/>
            <person name="Chen C."/>
            <person name="Qin Q."/>
        </authorList>
    </citation>
    <scope>NUCLEOTIDE SEQUENCE [LARGE SCALE GENOMIC DNA]</scope>
    <source>
        <strain evidence="2 3">IOZ07</strain>
    </source>
</reference>
<dbReference type="AlphaFoldDB" id="A0A8H4PP28"/>